<dbReference type="EMBL" id="CP140158">
    <property type="protein sequence ID" value="WQG84459.1"/>
    <property type="molecule type" value="Genomic_DNA"/>
</dbReference>
<accession>A0ABZ0X258</accession>
<proteinExistence type="predicted"/>
<evidence type="ECO:0000313" key="2">
    <source>
        <dbReference type="Proteomes" id="UP001324185"/>
    </source>
</evidence>
<organism evidence="1 2">
    <name type="scientific">Kangiella aquimarina</name>
    <dbReference type="NCBI Taxonomy" id="261965"/>
    <lineage>
        <taxon>Bacteria</taxon>
        <taxon>Pseudomonadati</taxon>
        <taxon>Pseudomonadota</taxon>
        <taxon>Gammaproteobacteria</taxon>
        <taxon>Kangiellales</taxon>
        <taxon>Kangiellaceae</taxon>
        <taxon>Kangiella</taxon>
    </lineage>
</organism>
<dbReference type="Proteomes" id="UP001324185">
    <property type="component" value="Chromosome"/>
</dbReference>
<dbReference type="SMART" id="SM00938">
    <property type="entry name" value="P-II"/>
    <property type="match status" value="1"/>
</dbReference>
<dbReference type="RefSeq" id="WP_018624930.1">
    <property type="nucleotide sequence ID" value="NZ_CP140158.1"/>
</dbReference>
<dbReference type="InterPro" id="IPR002187">
    <property type="entry name" value="N-reg_PII"/>
</dbReference>
<sequence length="112" mass="12868">MKIQKVTAIFDEFRLKDVEDALIKHGVRDFTLHPVRGRGRYFDSFNKNHLVKHIQMDIYARSEQANDIAQVVVEAAHVSADSEGLVCILPVNDLFWIHDKCSATDSDFQFHP</sequence>
<dbReference type="InterPro" id="IPR011322">
    <property type="entry name" value="N-reg_PII-like_a/b"/>
</dbReference>
<gene>
    <name evidence="1" type="ORF">SR900_08275</name>
</gene>
<evidence type="ECO:0000313" key="1">
    <source>
        <dbReference type="EMBL" id="WQG84459.1"/>
    </source>
</evidence>
<name>A0ABZ0X258_9GAMM</name>
<keyword evidence="2" id="KW-1185">Reference proteome</keyword>
<dbReference type="Pfam" id="PF00543">
    <property type="entry name" value="P-II"/>
    <property type="match status" value="1"/>
</dbReference>
<reference evidence="1 2" key="1">
    <citation type="submission" date="2023-11" db="EMBL/GenBank/DDBJ databases">
        <title>MicrobeMod: A computational toolkit for identifying prokaryotic methylation and restriction-modification with nanopore sequencing.</title>
        <authorList>
            <person name="Crits-Christoph A."/>
            <person name="Kang S.C."/>
            <person name="Lee H."/>
            <person name="Ostrov N."/>
        </authorList>
    </citation>
    <scope>NUCLEOTIDE SEQUENCE [LARGE SCALE GENOMIC DNA]</scope>
    <source>
        <strain evidence="1 2">DSMZ 16071</strain>
    </source>
</reference>
<dbReference type="InterPro" id="IPR015867">
    <property type="entry name" value="N-reg_PII/ATP_PRibTrfase_C"/>
</dbReference>
<dbReference type="SUPFAM" id="SSF54913">
    <property type="entry name" value="GlnB-like"/>
    <property type="match status" value="1"/>
</dbReference>
<dbReference type="PROSITE" id="PS51343">
    <property type="entry name" value="PII_GLNB_DOM"/>
    <property type="match status" value="1"/>
</dbReference>
<protein>
    <submittedName>
        <fullName evidence="1">P-II family nitrogen regulator</fullName>
    </submittedName>
</protein>
<dbReference type="Gene3D" id="3.30.70.120">
    <property type="match status" value="1"/>
</dbReference>